<evidence type="ECO:0000256" key="2">
    <source>
        <dbReference type="ARBA" id="ARBA00006003"/>
    </source>
</evidence>
<dbReference type="OrthoDB" id="10264956at2759"/>
<keyword evidence="5 12" id="KW-0812">Transmembrane</keyword>
<evidence type="ECO:0000256" key="9">
    <source>
        <dbReference type="ARBA" id="ARBA00023136"/>
    </source>
</evidence>
<evidence type="ECO:0000256" key="5">
    <source>
        <dbReference type="ARBA" id="ARBA00022692"/>
    </source>
</evidence>
<evidence type="ECO:0000256" key="10">
    <source>
        <dbReference type="ARBA" id="ARBA00023157"/>
    </source>
</evidence>
<keyword evidence="9 12" id="KW-0472">Membrane</keyword>
<reference evidence="14" key="2">
    <citation type="submission" date="2025-08" db="UniProtKB">
        <authorList>
            <consortium name="RefSeq"/>
        </authorList>
    </citation>
    <scope>IDENTIFICATION</scope>
    <source>
        <strain evidence="14">S238N-H82</strain>
        <tissue evidence="14">Testes</tissue>
    </source>
</reference>
<evidence type="ECO:0000256" key="6">
    <source>
        <dbReference type="ARBA" id="ARBA00022968"/>
    </source>
</evidence>
<evidence type="ECO:0000256" key="11">
    <source>
        <dbReference type="ARBA" id="ARBA00023180"/>
    </source>
</evidence>
<dbReference type="GO" id="GO:0009311">
    <property type="term" value="P:oligosaccharide metabolic process"/>
    <property type="evidence" value="ECO:0000318"/>
    <property type="project" value="GO_Central"/>
</dbReference>
<proteinExistence type="inferred from homology"/>
<dbReference type="RefSeq" id="XP_035666644.1">
    <property type="nucleotide sequence ID" value="XM_035810751.1"/>
</dbReference>
<keyword evidence="7 12" id="KW-1133">Transmembrane helix</keyword>
<keyword evidence="10" id="KW-1015">Disulfide bond</keyword>
<comment type="similarity">
    <text evidence="2">Belongs to the glycosyltransferase 29 family.</text>
</comment>
<dbReference type="Pfam" id="PF00777">
    <property type="entry name" value="Glyco_transf_29"/>
    <property type="match status" value="1"/>
</dbReference>
<reference evidence="13" key="1">
    <citation type="journal article" date="2020" name="Nat. Ecol. Evol.">
        <title>Deeply conserved synteny resolves early events in vertebrate evolution.</title>
        <authorList>
            <person name="Simakov O."/>
            <person name="Marletaz F."/>
            <person name="Yue J.X."/>
            <person name="O'Connell B."/>
            <person name="Jenkins J."/>
            <person name="Brandt A."/>
            <person name="Calef R."/>
            <person name="Tung C.H."/>
            <person name="Huang T.K."/>
            <person name="Schmutz J."/>
            <person name="Satoh N."/>
            <person name="Yu J.K."/>
            <person name="Putnam N.H."/>
            <person name="Green R.E."/>
            <person name="Rokhsar D.S."/>
        </authorList>
    </citation>
    <scope>NUCLEOTIDE SEQUENCE [LARGE SCALE GENOMIC DNA]</scope>
    <source>
        <strain evidence="13">S238N-H82</strain>
    </source>
</reference>
<keyword evidence="4" id="KW-0808">Transferase</keyword>
<evidence type="ECO:0000256" key="1">
    <source>
        <dbReference type="ARBA" id="ARBA00004323"/>
    </source>
</evidence>
<dbReference type="GO" id="GO:0006491">
    <property type="term" value="P:N-glycan processing"/>
    <property type="evidence" value="ECO:0000318"/>
    <property type="project" value="GO_Central"/>
</dbReference>
<dbReference type="PANTHER" id="PTHR11987:SF52">
    <property type="entry name" value="CMP-N-ACETYLNEURAMINATE-POLY-ALPHA-2, 8-SIALYLTRANSFERASE-LIKE ISOFORM X1"/>
    <property type="match status" value="1"/>
</dbReference>
<name>A0A9J7KMM6_BRAFL</name>
<dbReference type="FunFam" id="3.90.1480.20:FF:000001">
    <property type="entry name" value="ST8 alpha-N-acetyl-neuraminide alpha-2,8-sialyltransferase 2"/>
    <property type="match status" value="1"/>
</dbReference>
<dbReference type="Gene3D" id="3.90.1480.20">
    <property type="entry name" value="Glycosyl transferase family 29"/>
    <property type="match status" value="1"/>
</dbReference>
<keyword evidence="3" id="KW-0328">Glycosyltransferase</keyword>
<keyword evidence="13" id="KW-1185">Reference proteome</keyword>
<keyword evidence="6" id="KW-0735">Signal-anchor</keyword>
<dbReference type="GO" id="GO:0003828">
    <property type="term" value="F:alpha-N-acetylneuraminate alpha-2,8-sialyltransferase activity"/>
    <property type="evidence" value="ECO:0000318"/>
    <property type="project" value="GO_Central"/>
</dbReference>
<protein>
    <submittedName>
        <fullName evidence="14">CMP-N-acetylneuraminate-poly-alpha-2, 8-sialyltransferase-like isoform X1</fullName>
    </submittedName>
</protein>
<dbReference type="OMA" id="LAGFQCW"/>
<sequence length="466" mass="53423">MPPACPGVIGDAVAMRLRPHRTWSWVLPGETGTLAGFQCWQQYTYKTSVKVGNDMKRKAVMRRLLLLTTFMLVTLVLILQPHLQQHGLLYKTASVTSSPPPSKSELQGNFSAVAIPTGHALVQHELKRHDPVNPDERHRTLLLSKTVLKPPSNRTNLTQTEVAGPLRTRFQERIVDAKQWSWNRTAMLEMRNAVRKVIDTAKSISILRSQTHIGDVMHYDIDNHNTFNITKDLYDLLPETSPLEGRLFNSCAIVGNSGILLGSGCGQEIDSHDFVIRCNLAPVTEYVKDVGRKSDLVTMNPSVLPTAFGGLKEKHWEEKFVKRLRMLEHSMLWIPAFTTINGEKYVQYTNRIILKNDLNIKTLYPTKHLAHSIRGFWLQAKTRIKRPSTGLYMYTIATRFCQEIHLYGFFPFTVDVNGRPVRYHYYDNGKYNFYDKRRPHSMPVEFQALRRLHDKGALRLLTDKCT</sequence>
<evidence type="ECO:0000256" key="3">
    <source>
        <dbReference type="ARBA" id="ARBA00022676"/>
    </source>
</evidence>
<dbReference type="GeneID" id="118409610"/>
<dbReference type="KEGG" id="bfo:118409610"/>
<dbReference type="AlphaFoldDB" id="A0A9J7KMM6"/>
<feature type="transmembrane region" description="Helical" evidence="12">
    <location>
        <begin position="64"/>
        <end position="83"/>
    </location>
</feature>
<keyword evidence="11" id="KW-0325">Glycoprotein</keyword>
<dbReference type="InterPro" id="IPR001675">
    <property type="entry name" value="Glyco_trans_29"/>
</dbReference>
<dbReference type="PANTHER" id="PTHR11987">
    <property type="entry name" value="ALPHA-2,8-SIALYLTRANSFERASE"/>
    <property type="match status" value="1"/>
</dbReference>
<gene>
    <name evidence="14" type="primary">LOC118409610</name>
</gene>
<dbReference type="Proteomes" id="UP000001554">
    <property type="component" value="Chromosome 2"/>
</dbReference>
<keyword evidence="8" id="KW-0333">Golgi apparatus</keyword>
<dbReference type="InterPro" id="IPR038578">
    <property type="entry name" value="GT29-like_sf"/>
</dbReference>
<dbReference type="GO" id="GO:0000139">
    <property type="term" value="C:Golgi membrane"/>
    <property type="evidence" value="ECO:0007669"/>
    <property type="project" value="UniProtKB-SubCell"/>
</dbReference>
<evidence type="ECO:0000256" key="4">
    <source>
        <dbReference type="ARBA" id="ARBA00022679"/>
    </source>
</evidence>
<evidence type="ECO:0000256" key="7">
    <source>
        <dbReference type="ARBA" id="ARBA00022989"/>
    </source>
</evidence>
<accession>A0A9J7KMM6</accession>
<evidence type="ECO:0000313" key="14">
    <source>
        <dbReference type="RefSeq" id="XP_035666644.1"/>
    </source>
</evidence>
<evidence type="ECO:0000256" key="8">
    <source>
        <dbReference type="ARBA" id="ARBA00023034"/>
    </source>
</evidence>
<organism evidence="13 14">
    <name type="scientific">Branchiostoma floridae</name>
    <name type="common">Florida lancelet</name>
    <name type="synonym">Amphioxus</name>
    <dbReference type="NCBI Taxonomy" id="7739"/>
    <lineage>
        <taxon>Eukaryota</taxon>
        <taxon>Metazoa</taxon>
        <taxon>Chordata</taxon>
        <taxon>Cephalochordata</taxon>
        <taxon>Leptocardii</taxon>
        <taxon>Amphioxiformes</taxon>
        <taxon>Branchiostomatidae</taxon>
        <taxon>Branchiostoma</taxon>
    </lineage>
</organism>
<comment type="subcellular location">
    <subcellularLocation>
        <location evidence="1">Golgi apparatus membrane</location>
        <topology evidence="1">Single-pass type II membrane protein</topology>
    </subcellularLocation>
</comment>
<evidence type="ECO:0000313" key="13">
    <source>
        <dbReference type="Proteomes" id="UP000001554"/>
    </source>
</evidence>
<dbReference type="InterPro" id="IPR050943">
    <property type="entry name" value="Glycosyltr_29_Sialyltrsf"/>
</dbReference>
<dbReference type="CDD" id="cd23969">
    <property type="entry name" value="GT29_ST8SIA_poly"/>
    <property type="match status" value="1"/>
</dbReference>
<evidence type="ECO:0000256" key="12">
    <source>
        <dbReference type="SAM" id="Phobius"/>
    </source>
</evidence>